<evidence type="ECO:0000313" key="1">
    <source>
        <dbReference type="EMBL" id="PXW81439.1"/>
    </source>
</evidence>
<dbReference type="EMBL" id="QJJQ01000022">
    <property type="protein sequence ID" value="PXW81439.1"/>
    <property type="molecule type" value="Genomic_DNA"/>
</dbReference>
<dbReference type="Proteomes" id="UP000247978">
    <property type="component" value="Unassembled WGS sequence"/>
</dbReference>
<protein>
    <recommendedName>
        <fullName evidence="3">Transcriptional regulator</fullName>
    </recommendedName>
</protein>
<sequence>MNLTPNQQSVLLVLITEWQTAIQVASQLPKASGAPSNVNQFLKDLIREGLVHANPIVLGMYRLTSNGTTTKMDLLRE</sequence>
<keyword evidence="2" id="KW-1185">Reference proteome</keyword>
<evidence type="ECO:0008006" key="3">
    <source>
        <dbReference type="Google" id="ProtNLM"/>
    </source>
</evidence>
<organism evidence="1 2">
    <name type="scientific">Pseudogracilibacillus auburnensis</name>
    <dbReference type="NCBI Taxonomy" id="1494959"/>
    <lineage>
        <taxon>Bacteria</taxon>
        <taxon>Bacillati</taxon>
        <taxon>Bacillota</taxon>
        <taxon>Bacilli</taxon>
        <taxon>Bacillales</taxon>
        <taxon>Bacillaceae</taxon>
        <taxon>Pseudogracilibacillus</taxon>
    </lineage>
</organism>
<dbReference type="AlphaFoldDB" id="A0A2V3VXZ6"/>
<comment type="caution">
    <text evidence="1">The sequence shown here is derived from an EMBL/GenBank/DDBJ whole genome shotgun (WGS) entry which is preliminary data.</text>
</comment>
<proteinExistence type="predicted"/>
<reference evidence="1 2" key="1">
    <citation type="submission" date="2018-05" db="EMBL/GenBank/DDBJ databases">
        <title>Genomic Encyclopedia of Type Strains, Phase IV (KMG-IV): sequencing the most valuable type-strain genomes for metagenomic binning, comparative biology and taxonomic classification.</title>
        <authorList>
            <person name="Goeker M."/>
        </authorList>
    </citation>
    <scope>NUCLEOTIDE SEQUENCE [LARGE SCALE GENOMIC DNA]</scope>
    <source>
        <strain evidence="1 2">DSM 28556</strain>
    </source>
</reference>
<name>A0A2V3VXZ6_9BACI</name>
<gene>
    <name evidence="1" type="ORF">DFR56_12249</name>
</gene>
<accession>A0A2V3VXZ6</accession>
<evidence type="ECO:0000313" key="2">
    <source>
        <dbReference type="Proteomes" id="UP000247978"/>
    </source>
</evidence>